<comment type="caution">
    <text evidence="1">The sequence shown here is derived from an EMBL/GenBank/DDBJ whole genome shotgun (WGS) entry which is preliminary data.</text>
</comment>
<dbReference type="Proteomes" id="UP001180536">
    <property type="component" value="Unassembled WGS sequence"/>
</dbReference>
<sequence>MPHLMVASPTFYSSKDEASFFAWLQSISGITQVVGTGRELRVTLRSPRVGEEALRDLLALHWRYQLPMRALAAFLSSTNERWFAAPDAYWHDAVFGAAA</sequence>
<dbReference type="EMBL" id="JAVDXQ010000003">
    <property type="protein sequence ID" value="MDR7297193.1"/>
    <property type="molecule type" value="Genomic_DNA"/>
</dbReference>
<proteinExistence type="predicted"/>
<accession>A0ABU1Z9C4</accession>
<gene>
    <name evidence="1" type="ORF">J2X16_002540</name>
</gene>
<name>A0ABU1Z9C4_9BURK</name>
<protein>
    <submittedName>
        <fullName evidence="1">Uncharacterized protein</fullName>
    </submittedName>
</protein>
<organism evidence="1 2">
    <name type="scientific">Pelomonas aquatica</name>
    <dbReference type="NCBI Taxonomy" id="431058"/>
    <lineage>
        <taxon>Bacteria</taxon>
        <taxon>Pseudomonadati</taxon>
        <taxon>Pseudomonadota</taxon>
        <taxon>Betaproteobacteria</taxon>
        <taxon>Burkholderiales</taxon>
        <taxon>Sphaerotilaceae</taxon>
        <taxon>Roseateles</taxon>
    </lineage>
</organism>
<dbReference type="RefSeq" id="WP_157275290.1">
    <property type="nucleotide sequence ID" value="NZ_JAVDXQ010000003.1"/>
</dbReference>
<reference evidence="1 2" key="1">
    <citation type="submission" date="2023-07" db="EMBL/GenBank/DDBJ databases">
        <title>Sorghum-associated microbial communities from plants grown in Nebraska, USA.</title>
        <authorList>
            <person name="Schachtman D."/>
        </authorList>
    </citation>
    <scope>NUCLEOTIDE SEQUENCE [LARGE SCALE GENOMIC DNA]</scope>
    <source>
        <strain evidence="1 2">BE310</strain>
    </source>
</reference>
<keyword evidence="2" id="KW-1185">Reference proteome</keyword>
<evidence type="ECO:0000313" key="2">
    <source>
        <dbReference type="Proteomes" id="UP001180536"/>
    </source>
</evidence>
<evidence type="ECO:0000313" key="1">
    <source>
        <dbReference type="EMBL" id="MDR7297193.1"/>
    </source>
</evidence>